<dbReference type="EMBL" id="MSCJ01000003">
    <property type="protein sequence ID" value="PQJ62897.1"/>
    <property type="molecule type" value="Genomic_DNA"/>
</dbReference>
<keyword evidence="1" id="KW-0732">Signal</keyword>
<feature type="signal peptide" evidence="1">
    <location>
        <begin position="1"/>
        <end position="20"/>
    </location>
</feature>
<dbReference type="OrthoDB" id="200318at2"/>
<gene>
    <name evidence="2" type="ORF">BTO08_22100</name>
</gene>
<evidence type="ECO:0000256" key="1">
    <source>
        <dbReference type="SAM" id="SignalP"/>
    </source>
</evidence>
<evidence type="ECO:0008006" key="4">
    <source>
        <dbReference type="Google" id="ProtNLM"/>
    </source>
</evidence>
<reference evidence="2 3" key="1">
    <citation type="submission" date="2016-12" db="EMBL/GenBank/DDBJ databases">
        <title>Diversity of luminous bacteria.</title>
        <authorList>
            <person name="Yoshizawa S."/>
            <person name="Kogure K."/>
        </authorList>
    </citation>
    <scope>NUCLEOTIDE SEQUENCE [LARGE SCALE GENOMIC DNA]</scope>
    <source>
        <strain evidence="2 3">LC1-200</strain>
    </source>
</reference>
<organism evidence="2 3">
    <name type="scientific">Photobacterium angustum</name>
    <dbReference type="NCBI Taxonomy" id="661"/>
    <lineage>
        <taxon>Bacteria</taxon>
        <taxon>Pseudomonadati</taxon>
        <taxon>Pseudomonadota</taxon>
        <taxon>Gammaproteobacteria</taxon>
        <taxon>Vibrionales</taxon>
        <taxon>Vibrionaceae</taxon>
        <taxon>Photobacterium</taxon>
    </lineage>
</organism>
<dbReference type="AlphaFoldDB" id="A0A2S7VL84"/>
<accession>A0A2S7VL84</accession>
<name>A0A2S7VL84_PHOAN</name>
<evidence type="ECO:0000313" key="3">
    <source>
        <dbReference type="Proteomes" id="UP000238730"/>
    </source>
</evidence>
<feature type="chain" id="PRO_5015448483" description="DUF11 domain-containing protein" evidence="1">
    <location>
        <begin position="21"/>
        <end position="161"/>
    </location>
</feature>
<sequence length="161" mass="18262">MKKLLLIVFAAVVMSFSVFAEKKVEPLSSQMDAYLVTLNKDGDEELKPAVEVYPKDKIEYKLTYTNNSDKELKGLVITGPIPQNTFFVPGTNNTKINSDFVVSIDGGKTFEPEPVKRMVMKDGKEVEVIIPPEKYTAIRWTPNVPINSKEKQIFTYRIEVK</sequence>
<proteinExistence type="predicted"/>
<comment type="caution">
    <text evidence="2">The sequence shown here is derived from an EMBL/GenBank/DDBJ whole genome shotgun (WGS) entry which is preliminary data.</text>
</comment>
<protein>
    <recommendedName>
        <fullName evidence="4">DUF11 domain-containing protein</fullName>
    </recommendedName>
</protein>
<evidence type="ECO:0000313" key="2">
    <source>
        <dbReference type="EMBL" id="PQJ62897.1"/>
    </source>
</evidence>
<dbReference type="RefSeq" id="WP_105062659.1">
    <property type="nucleotide sequence ID" value="NZ_MSCJ01000003.1"/>
</dbReference>
<dbReference type="Proteomes" id="UP000238730">
    <property type="component" value="Unassembled WGS sequence"/>
</dbReference>